<keyword evidence="2" id="KW-0812">Transmembrane</keyword>
<reference evidence="3 4" key="1">
    <citation type="submission" date="2015-01" db="EMBL/GenBank/DDBJ databases">
        <title>Genome of allotetraploid Gossypium barbadense reveals genomic plasticity and fiber elongation in cotton evolution.</title>
        <authorList>
            <person name="Chen X."/>
            <person name="Liu X."/>
            <person name="Zhao B."/>
            <person name="Zheng H."/>
            <person name="Hu Y."/>
            <person name="Lu G."/>
            <person name="Yang C."/>
            <person name="Chen J."/>
            <person name="Shan C."/>
            <person name="Zhang L."/>
            <person name="Zhou Y."/>
            <person name="Wang L."/>
            <person name="Guo W."/>
            <person name="Bai Y."/>
            <person name="Ruan J."/>
            <person name="Shangguan X."/>
            <person name="Mao Y."/>
            <person name="Jiang J."/>
            <person name="Zhu Y."/>
            <person name="Lei J."/>
            <person name="Kang H."/>
            <person name="Chen S."/>
            <person name="He X."/>
            <person name="Wang R."/>
            <person name="Wang Y."/>
            <person name="Chen J."/>
            <person name="Wang L."/>
            <person name="Yu S."/>
            <person name="Wang B."/>
            <person name="Wei J."/>
            <person name="Song S."/>
            <person name="Lu X."/>
            <person name="Gao Z."/>
            <person name="Gu W."/>
            <person name="Deng X."/>
            <person name="Ma D."/>
            <person name="Wang S."/>
            <person name="Liang W."/>
            <person name="Fang L."/>
            <person name="Cai C."/>
            <person name="Zhu X."/>
            <person name="Zhou B."/>
            <person name="Zhang Y."/>
            <person name="Chen Z."/>
            <person name="Xu S."/>
            <person name="Zhu R."/>
            <person name="Wang S."/>
            <person name="Zhang T."/>
            <person name="Zhao G."/>
        </authorList>
    </citation>
    <scope>NUCLEOTIDE SEQUENCE [LARGE SCALE GENOMIC DNA]</scope>
    <source>
        <strain evidence="4">cv. Xinhai21</strain>
        <tissue evidence="3">Leaf</tissue>
    </source>
</reference>
<evidence type="ECO:0000256" key="1">
    <source>
        <dbReference type="SAM" id="MobiDB-lite"/>
    </source>
</evidence>
<evidence type="ECO:0000313" key="3">
    <source>
        <dbReference type="EMBL" id="PPR94820.1"/>
    </source>
</evidence>
<evidence type="ECO:0008006" key="5">
    <source>
        <dbReference type="Google" id="ProtNLM"/>
    </source>
</evidence>
<evidence type="ECO:0000313" key="4">
    <source>
        <dbReference type="Proteomes" id="UP000239757"/>
    </source>
</evidence>
<keyword evidence="2" id="KW-1133">Transmembrane helix</keyword>
<organism evidence="3 4">
    <name type="scientific">Gossypium barbadense</name>
    <name type="common">Sea Island cotton</name>
    <name type="synonym">Hibiscus barbadensis</name>
    <dbReference type="NCBI Taxonomy" id="3634"/>
    <lineage>
        <taxon>Eukaryota</taxon>
        <taxon>Viridiplantae</taxon>
        <taxon>Streptophyta</taxon>
        <taxon>Embryophyta</taxon>
        <taxon>Tracheophyta</taxon>
        <taxon>Spermatophyta</taxon>
        <taxon>Magnoliopsida</taxon>
        <taxon>eudicotyledons</taxon>
        <taxon>Gunneridae</taxon>
        <taxon>Pentapetalae</taxon>
        <taxon>rosids</taxon>
        <taxon>malvids</taxon>
        <taxon>Malvales</taxon>
        <taxon>Malvaceae</taxon>
        <taxon>Malvoideae</taxon>
        <taxon>Gossypium</taxon>
    </lineage>
</organism>
<dbReference type="Proteomes" id="UP000239757">
    <property type="component" value="Unassembled WGS sequence"/>
</dbReference>
<dbReference type="EMBL" id="KZ666430">
    <property type="protein sequence ID" value="PPR94820.1"/>
    <property type="molecule type" value="Genomic_DNA"/>
</dbReference>
<feature type="region of interest" description="Disordered" evidence="1">
    <location>
        <begin position="57"/>
        <end position="78"/>
    </location>
</feature>
<keyword evidence="2" id="KW-0472">Membrane</keyword>
<sequence length="115" mass="12856">MEGYRYSSPSSSPEIDFTLKETIKYRGKPLVLLTLFVVALVLIICSCRCIKRRVHGSNVDGHGNGNAPGGGKTDNKKDELMREMVKVETGRWRHIVGVKWGRGGEDTRVGKRRVV</sequence>
<feature type="compositionally biased region" description="Gly residues" evidence="1">
    <location>
        <begin position="62"/>
        <end position="72"/>
    </location>
</feature>
<dbReference type="AlphaFoldDB" id="A0A2P5WUQ1"/>
<name>A0A2P5WUQ1_GOSBA</name>
<evidence type="ECO:0000256" key="2">
    <source>
        <dbReference type="SAM" id="Phobius"/>
    </source>
</evidence>
<feature type="transmembrane region" description="Helical" evidence="2">
    <location>
        <begin position="30"/>
        <end position="50"/>
    </location>
</feature>
<proteinExistence type="predicted"/>
<gene>
    <name evidence="3" type="ORF">GOBAR_AA25839</name>
</gene>
<protein>
    <recommendedName>
        <fullName evidence="5">Transmembrane protein</fullName>
    </recommendedName>
</protein>
<accession>A0A2P5WUQ1</accession>